<name>H8FXY5_MAGML</name>
<dbReference type="AlphaFoldDB" id="H8FXY5"/>
<reference evidence="1 2" key="1">
    <citation type="journal article" date="2012" name="J. Bacteriol.">
        <title>Draft Genome Sequence of the Purple Photosynthetic Bacterium Phaeospirillum molischianum DSM120, a Particularly Versatile Bacterium.</title>
        <authorList>
            <person name="Duquesne K."/>
            <person name="Prima V."/>
            <person name="Ji B."/>
            <person name="Rouy Z."/>
            <person name="Medigue C."/>
            <person name="Talla E."/>
            <person name="Sturgis J.N."/>
        </authorList>
    </citation>
    <scope>NUCLEOTIDE SEQUENCE [LARGE SCALE GENOMIC DNA]</scope>
    <source>
        <strain evidence="2">DSM120</strain>
    </source>
</reference>
<organism evidence="1 2">
    <name type="scientific">Magnetospirillum molischianum DSM 120</name>
    <dbReference type="NCBI Taxonomy" id="1150626"/>
    <lineage>
        <taxon>Bacteria</taxon>
        <taxon>Pseudomonadati</taxon>
        <taxon>Pseudomonadota</taxon>
        <taxon>Alphaproteobacteria</taxon>
        <taxon>Rhodospirillales</taxon>
        <taxon>Rhodospirillaceae</taxon>
        <taxon>Magnetospirillum</taxon>
    </lineage>
</organism>
<gene>
    <name evidence="1" type="ORF">PHAMO_80014</name>
</gene>
<dbReference type="EMBL" id="CAHP01000060">
    <property type="protein sequence ID" value="CCG43223.1"/>
    <property type="molecule type" value="Genomic_DNA"/>
</dbReference>
<evidence type="ECO:0000313" key="1">
    <source>
        <dbReference type="EMBL" id="CCG43223.1"/>
    </source>
</evidence>
<dbReference type="Proteomes" id="UP000004169">
    <property type="component" value="Unassembled WGS sequence"/>
</dbReference>
<accession>H8FXY5</accession>
<protein>
    <submittedName>
        <fullName evidence="1">Uncharacterized protein</fullName>
    </submittedName>
</protein>
<sequence length="81" mass="9294">MIKLPTVVVGPVRKHPTQGHGFDIINHDGARSFRTCETEDDATAERENFIHGFRHPVTMAKVLTPMSQSEFKRLRETYERA</sequence>
<keyword evidence="2" id="KW-1185">Reference proteome</keyword>
<comment type="caution">
    <text evidence="1">The sequence shown here is derived from an EMBL/GenBank/DDBJ whole genome shotgun (WGS) entry which is preliminary data.</text>
</comment>
<evidence type="ECO:0000313" key="2">
    <source>
        <dbReference type="Proteomes" id="UP000004169"/>
    </source>
</evidence>
<proteinExistence type="predicted"/>
<dbReference type="RefSeq" id="WP_002731266.1">
    <property type="nucleotide sequence ID" value="NZ_CAHP01000060.1"/>
</dbReference>
<dbReference type="STRING" id="1150626.PHAMO_80014"/>